<dbReference type="PANTHER" id="PTHR23345:SF15">
    <property type="entry name" value="VITELLOGENIN 1-RELATED"/>
    <property type="match status" value="1"/>
</dbReference>
<dbReference type="OrthoDB" id="6374144at2759"/>
<evidence type="ECO:0000256" key="4">
    <source>
        <dbReference type="ARBA" id="ARBA00023180"/>
    </source>
</evidence>
<protein>
    <submittedName>
        <fullName evidence="7">Vitellogenin</fullName>
    </submittedName>
</protein>
<comment type="caution">
    <text evidence="7">The sequence shown here is derived from an EMBL/GenBank/DDBJ whole genome shotgun (WGS) entry which is preliminary data.</text>
</comment>
<evidence type="ECO:0000256" key="3">
    <source>
        <dbReference type="ARBA" id="ARBA00023157"/>
    </source>
</evidence>
<keyword evidence="1" id="KW-0732">Signal</keyword>
<organism evidence="7 8">
    <name type="scientific">Trichonephila inaurata madagascariensis</name>
    <dbReference type="NCBI Taxonomy" id="2747483"/>
    <lineage>
        <taxon>Eukaryota</taxon>
        <taxon>Metazoa</taxon>
        <taxon>Ecdysozoa</taxon>
        <taxon>Arthropoda</taxon>
        <taxon>Chelicerata</taxon>
        <taxon>Arachnida</taxon>
        <taxon>Araneae</taxon>
        <taxon>Araneomorphae</taxon>
        <taxon>Entelegynae</taxon>
        <taxon>Araneoidea</taxon>
        <taxon>Nephilidae</taxon>
        <taxon>Trichonephila</taxon>
        <taxon>Trichonephila inaurata</taxon>
    </lineage>
</organism>
<feature type="domain" description="Vitellogenin" evidence="6">
    <location>
        <begin position="1"/>
        <end position="378"/>
    </location>
</feature>
<evidence type="ECO:0000256" key="5">
    <source>
        <dbReference type="PROSITE-ProRule" id="PRU00557"/>
    </source>
</evidence>
<dbReference type="InterPro" id="IPR011030">
    <property type="entry name" value="Lipovitellin_superhlx_dom"/>
</dbReference>
<dbReference type="InterPro" id="IPR050733">
    <property type="entry name" value="Vitellogenin/Apolipophorin"/>
</dbReference>
<proteinExistence type="predicted"/>
<evidence type="ECO:0000259" key="6">
    <source>
        <dbReference type="PROSITE" id="PS51211"/>
    </source>
</evidence>
<accession>A0A8X6YPU9</accession>
<comment type="caution">
    <text evidence="5">Lacks conserved residue(s) required for the propagation of feature annotation.</text>
</comment>
<dbReference type="Pfam" id="PF01347">
    <property type="entry name" value="Vitellogenin_N"/>
    <property type="match status" value="1"/>
</dbReference>
<dbReference type="Gene3D" id="2.30.230.10">
    <property type="entry name" value="Lipovitellin, beta-sheet shell regions, chain A"/>
    <property type="match status" value="1"/>
</dbReference>
<feature type="non-terminal residue" evidence="7">
    <location>
        <position position="378"/>
    </location>
</feature>
<dbReference type="Proteomes" id="UP000886998">
    <property type="component" value="Unassembled WGS sequence"/>
</dbReference>
<dbReference type="SUPFAM" id="SSF56968">
    <property type="entry name" value="Lipovitellin-phosvitin complex, beta-sheet shell regions"/>
    <property type="match status" value="1"/>
</dbReference>
<keyword evidence="8" id="KW-1185">Reference proteome</keyword>
<keyword evidence="3" id="KW-1015">Disulfide bond</keyword>
<dbReference type="PROSITE" id="PS51211">
    <property type="entry name" value="VITELLOGENIN"/>
    <property type="match status" value="1"/>
</dbReference>
<dbReference type="SUPFAM" id="SSF48431">
    <property type="entry name" value="Lipovitellin-phosvitin complex, superhelical domain"/>
    <property type="match status" value="1"/>
</dbReference>
<dbReference type="InterPro" id="IPR015816">
    <property type="entry name" value="Vitellinogen_b-sht_N"/>
</dbReference>
<evidence type="ECO:0000313" key="7">
    <source>
        <dbReference type="EMBL" id="GFY75579.1"/>
    </source>
</evidence>
<dbReference type="AlphaFoldDB" id="A0A8X6YPU9"/>
<reference evidence="7" key="1">
    <citation type="submission" date="2020-08" db="EMBL/GenBank/DDBJ databases">
        <title>Multicomponent nature underlies the extraordinary mechanical properties of spider dragline silk.</title>
        <authorList>
            <person name="Kono N."/>
            <person name="Nakamura H."/>
            <person name="Mori M."/>
            <person name="Yoshida Y."/>
            <person name="Ohtoshi R."/>
            <person name="Malay A.D."/>
            <person name="Moran D.A.P."/>
            <person name="Tomita M."/>
            <person name="Numata K."/>
            <person name="Arakawa K."/>
        </authorList>
    </citation>
    <scope>NUCLEOTIDE SEQUENCE</scope>
</reference>
<dbReference type="Gene3D" id="1.25.10.20">
    <property type="entry name" value="Vitellinogen, superhelical"/>
    <property type="match status" value="1"/>
</dbReference>
<dbReference type="InterPro" id="IPR001747">
    <property type="entry name" value="Vitellogenin_N"/>
</dbReference>
<gene>
    <name evidence="7" type="primary">VIT_0</name>
    <name evidence="7" type="ORF">TNIN_208411</name>
</gene>
<keyword evidence="4" id="KW-0325">Glycoprotein</keyword>
<evidence type="ECO:0000256" key="2">
    <source>
        <dbReference type="ARBA" id="ARBA00022761"/>
    </source>
</evidence>
<dbReference type="PANTHER" id="PTHR23345">
    <property type="entry name" value="VITELLOGENIN-RELATED"/>
    <property type="match status" value="1"/>
</dbReference>
<dbReference type="EMBL" id="BMAV01021496">
    <property type="protein sequence ID" value="GFY75579.1"/>
    <property type="molecule type" value="Genomic_DNA"/>
</dbReference>
<sequence length="378" mass="41915">MRSFEANLYEKEVDILGSCDTEYRTKQNQNDKFVFSKVKDIATCTDHIKGQTLLLAQLYESSSKRQHLPFLSGEKLTCEQTVENGIVEEVSCAEEASFKPLYEFGYVVNADGAIKLKKISTEAASGVAYRAPKKESLVFKYSPTVRKNENLEAEAQKILRHICENSEGLITKNTANSIHKLVYLIRGLSQASLENLYESLKNKQLCASNKALTIYLDALKAASSGGSISLFSKLVAKGEIRKTDAFLWMTLLPFTSYLNEESVAATLPLLKKDTAIRQGLLGVSAMTYKYCSTRNDCENSNAVKSVSSSLKQFLGDKCQTTNKEEEAKIMTALKAFGNLGYVGESAESIFECANFNSNQMTVRIAAIEAFRRTPCSEK</sequence>
<dbReference type="InterPro" id="IPR015819">
    <property type="entry name" value="Lipid_transp_b-sht_shell"/>
</dbReference>
<name>A0A8X6YPU9_9ARAC</name>
<evidence type="ECO:0000256" key="1">
    <source>
        <dbReference type="ARBA" id="ARBA00022729"/>
    </source>
</evidence>
<dbReference type="GO" id="GO:0005319">
    <property type="term" value="F:lipid transporter activity"/>
    <property type="evidence" value="ECO:0007669"/>
    <property type="project" value="InterPro"/>
</dbReference>
<keyword evidence="2" id="KW-0758">Storage protein</keyword>
<evidence type="ECO:0000313" key="8">
    <source>
        <dbReference type="Proteomes" id="UP000886998"/>
    </source>
</evidence>